<accession>A0ABT2J720</accession>
<organism evidence="2 3">
    <name type="scientific">Actinophytocola gossypii</name>
    <dbReference type="NCBI Taxonomy" id="2812003"/>
    <lineage>
        <taxon>Bacteria</taxon>
        <taxon>Bacillati</taxon>
        <taxon>Actinomycetota</taxon>
        <taxon>Actinomycetes</taxon>
        <taxon>Pseudonocardiales</taxon>
        <taxon>Pseudonocardiaceae</taxon>
    </lineage>
</organism>
<evidence type="ECO:0000259" key="1">
    <source>
        <dbReference type="Pfam" id="PF19319"/>
    </source>
</evidence>
<protein>
    <recommendedName>
        <fullName evidence="1">DUF5919 domain-containing protein</fullName>
    </recommendedName>
</protein>
<feature type="domain" description="DUF5919" evidence="1">
    <location>
        <begin position="101"/>
        <end position="234"/>
    </location>
</feature>
<dbReference type="InterPro" id="IPR045697">
    <property type="entry name" value="DUF5919"/>
</dbReference>
<gene>
    <name evidence="2" type="ORF">JT362_11030</name>
</gene>
<sequence>MDESITRLAHLLESKGALRAEIERQRTEVSELTRFLKDGALDEKLLNAAATANGYLRDFARMGIVGSHPTLSEIDLSEEMRGAKDSIRITASWTGCLISLGEILVEKARSGCDVRILILRHNSEFARLRGQELDPVAEHAASRQIATEICEFNRLFRHHPDVKSQLQVKAFDARPSMCMFARDDTRVIGSLWPGINAMDAPVLRVVGDGDPALMRSLGRIADKEFERIWNDEKTLYITVVDGEPQYTEMPEMAWSVDGQHFASVLEDLERATQEGGDLGRSHALSAIKSNPDRVQVTVLELHERLRSNDPTEAVKIADALEEIDELHAAEVVLREAVNCGYVQFVEHLARLQLKAGNDEDAERTLRRGVSAGNYFAIFRLVKLLGSTGRYHEVERVLRDGVQAGSIDALRNLVDLLDRSGRSPEADRILEQKYAEGIRAAGHLLTIREYNNGNQDRSLGKLREWAQEGDDTAQGILQKLEVP</sequence>
<evidence type="ECO:0000313" key="2">
    <source>
        <dbReference type="EMBL" id="MCT2583650.1"/>
    </source>
</evidence>
<reference evidence="2 3" key="1">
    <citation type="submission" date="2021-02" db="EMBL/GenBank/DDBJ databases">
        <title>Actinophytocola xerophila sp. nov., isolated from soil of cotton cropping field.</title>
        <authorList>
            <person name="Huang R."/>
            <person name="Chen X."/>
            <person name="Ge X."/>
            <person name="Liu W."/>
        </authorList>
    </citation>
    <scope>NUCLEOTIDE SEQUENCE [LARGE SCALE GENOMIC DNA]</scope>
    <source>
        <strain evidence="2 3">S1-96</strain>
    </source>
</reference>
<dbReference type="EMBL" id="JAFFZE010000009">
    <property type="protein sequence ID" value="MCT2583650.1"/>
    <property type="molecule type" value="Genomic_DNA"/>
</dbReference>
<dbReference type="Proteomes" id="UP001156441">
    <property type="component" value="Unassembled WGS sequence"/>
</dbReference>
<dbReference type="InterPro" id="IPR011990">
    <property type="entry name" value="TPR-like_helical_dom_sf"/>
</dbReference>
<evidence type="ECO:0000313" key="3">
    <source>
        <dbReference type="Proteomes" id="UP001156441"/>
    </source>
</evidence>
<dbReference type="Pfam" id="PF19319">
    <property type="entry name" value="DUF5919"/>
    <property type="match status" value="1"/>
</dbReference>
<proteinExistence type="predicted"/>
<keyword evidence="3" id="KW-1185">Reference proteome</keyword>
<name>A0ABT2J720_9PSEU</name>
<comment type="caution">
    <text evidence="2">The sequence shown here is derived from an EMBL/GenBank/DDBJ whole genome shotgun (WGS) entry which is preliminary data.</text>
</comment>
<dbReference type="Gene3D" id="1.25.40.10">
    <property type="entry name" value="Tetratricopeptide repeat domain"/>
    <property type="match status" value="1"/>
</dbReference>
<dbReference type="RefSeq" id="WP_260191006.1">
    <property type="nucleotide sequence ID" value="NZ_JAFFZE010000009.1"/>
</dbReference>